<evidence type="ECO:0000313" key="2">
    <source>
        <dbReference type="Proteomes" id="UP000263517"/>
    </source>
</evidence>
<organism evidence="1 2">
    <name type="scientific">Alteromonas australica</name>
    <dbReference type="NCBI Taxonomy" id="589873"/>
    <lineage>
        <taxon>Bacteria</taxon>
        <taxon>Pseudomonadati</taxon>
        <taxon>Pseudomonadota</taxon>
        <taxon>Gammaproteobacteria</taxon>
        <taxon>Alteromonadales</taxon>
        <taxon>Alteromonadaceae</taxon>
        <taxon>Alteromonas/Salinimonas group</taxon>
        <taxon>Alteromonas</taxon>
    </lineage>
</organism>
<dbReference type="Pfam" id="PF24175">
    <property type="entry name" value="SU10_adaptor"/>
    <property type="match status" value="1"/>
</dbReference>
<dbReference type="EMBL" id="DNAN01000007">
    <property type="protein sequence ID" value="HAW74129.1"/>
    <property type="molecule type" value="Genomic_DNA"/>
</dbReference>
<accession>A0A350NYL2</accession>
<evidence type="ECO:0000313" key="1">
    <source>
        <dbReference type="EMBL" id="HAW74129.1"/>
    </source>
</evidence>
<name>A0A350NYL2_9ALTE</name>
<dbReference type="InterPro" id="IPR056209">
    <property type="entry name" value="SU10_adaptor"/>
</dbReference>
<protein>
    <submittedName>
        <fullName evidence="1">Uncharacterized protein</fullName>
    </submittedName>
</protein>
<sequence length="207" mass="23354">MKYLDIADHVRTEASGCPDFVIERAVRDSVIEFCIKTDVYRLDPEDIQVIDGIDEYDLTIPVGTELNHIIDIYRGRHSLTPVSYTRLLEVTGDGSDKGVPQYYSQLDNTVFYLGPVPNKNETLKVFYSVKPTSTSRSIPDTIGKEHREALVHGTLYRLQMMANQPWSDMNAAQSNKSLCDQQSAKVMRQVRYGYGGAALKVKARAFI</sequence>
<comment type="caution">
    <text evidence="1">The sequence shown here is derived from an EMBL/GenBank/DDBJ whole genome shotgun (WGS) entry which is preliminary data.</text>
</comment>
<reference evidence="1 2" key="1">
    <citation type="journal article" date="2018" name="Nat. Biotechnol.">
        <title>A standardized bacterial taxonomy based on genome phylogeny substantially revises the tree of life.</title>
        <authorList>
            <person name="Parks D.H."/>
            <person name="Chuvochina M."/>
            <person name="Waite D.W."/>
            <person name="Rinke C."/>
            <person name="Skarshewski A."/>
            <person name="Chaumeil P.A."/>
            <person name="Hugenholtz P."/>
        </authorList>
    </citation>
    <scope>NUCLEOTIDE SEQUENCE [LARGE SCALE GENOMIC DNA]</scope>
    <source>
        <strain evidence="1">UBA11978</strain>
    </source>
</reference>
<dbReference type="Proteomes" id="UP000263517">
    <property type="component" value="Unassembled WGS sequence"/>
</dbReference>
<gene>
    <name evidence="1" type="ORF">DCW74_00155</name>
</gene>
<dbReference type="AlphaFoldDB" id="A0A350NYL2"/>
<proteinExistence type="predicted"/>